<organism evidence="14 15">
    <name type="scientific">Parambassis ranga</name>
    <name type="common">Indian glassy fish</name>
    <dbReference type="NCBI Taxonomy" id="210632"/>
    <lineage>
        <taxon>Eukaryota</taxon>
        <taxon>Metazoa</taxon>
        <taxon>Chordata</taxon>
        <taxon>Craniata</taxon>
        <taxon>Vertebrata</taxon>
        <taxon>Euteleostomi</taxon>
        <taxon>Actinopterygii</taxon>
        <taxon>Neopterygii</taxon>
        <taxon>Teleostei</taxon>
        <taxon>Neoteleostei</taxon>
        <taxon>Acanthomorphata</taxon>
        <taxon>Ovalentaria</taxon>
        <taxon>Ambassidae</taxon>
        <taxon>Parambassis</taxon>
    </lineage>
</organism>
<evidence type="ECO:0000256" key="5">
    <source>
        <dbReference type="ARBA" id="ARBA00014849"/>
    </source>
</evidence>
<evidence type="ECO:0000256" key="2">
    <source>
        <dbReference type="ARBA" id="ARBA00004123"/>
    </source>
</evidence>
<keyword evidence="11 12" id="KW-0966">Cell projection</keyword>
<evidence type="ECO:0000256" key="8">
    <source>
        <dbReference type="ARBA" id="ARBA00023128"/>
    </source>
</evidence>
<dbReference type="Proteomes" id="UP000515145">
    <property type="component" value="Chromosome 6"/>
</dbReference>
<dbReference type="Pfam" id="PF11527">
    <property type="entry name" value="ARL2_Bind_BART"/>
    <property type="match status" value="1"/>
</dbReference>
<reference evidence="15" key="1">
    <citation type="submission" date="2025-08" db="UniProtKB">
        <authorList>
            <consortium name="RefSeq"/>
        </authorList>
    </citation>
    <scope>IDENTIFICATION</scope>
</reference>
<evidence type="ECO:0000256" key="10">
    <source>
        <dbReference type="ARBA" id="ARBA00023242"/>
    </source>
</evidence>
<dbReference type="GO" id="GO:0051457">
    <property type="term" value="P:maintenance of protein location in nucleus"/>
    <property type="evidence" value="ECO:0007669"/>
    <property type="project" value="TreeGrafter"/>
</dbReference>
<dbReference type="InterPro" id="IPR042541">
    <property type="entry name" value="BART_sf"/>
</dbReference>
<evidence type="ECO:0000256" key="11">
    <source>
        <dbReference type="ARBA" id="ARBA00023273"/>
    </source>
</evidence>
<dbReference type="InterPro" id="IPR038849">
    <property type="entry name" value="ARL2BP"/>
</dbReference>
<dbReference type="GeneID" id="114437581"/>
<comment type="function">
    <text evidence="12">Plays a role as an effector of the ADP-ribosylation factor-like protein 2, ARL2.</text>
</comment>
<evidence type="ECO:0000256" key="3">
    <source>
        <dbReference type="ARBA" id="ARBA00004300"/>
    </source>
</evidence>
<dbReference type="PANTHER" id="PTHR15487">
    <property type="entry name" value="ADP-RIBOSYLATION FACTOR-LIKE PROTEIN 2-BINDING PROTEIN"/>
    <property type="match status" value="1"/>
</dbReference>
<dbReference type="CTD" id="23568"/>
<keyword evidence="14" id="KW-1185">Reference proteome</keyword>
<dbReference type="PANTHER" id="PTHR15487:SF4">
    <property type="entry name" value="ADP-RIBOSYLATION FACTOR-LIKE PROTEIN 2-BINDING PROTEIN"/>
    <property type="match status" value="1"/>
</dbReference>
<evidence type="ECO:0000256" key="4">
    <source>
        <dbReference type="ARBA" id="ARBA00009880"/>
    </source>
</evidence>
<dbReference type="GO" id="GO:0005813">
    <property type="term" value="C:centrosome"/>
    <property type="evidence" value="ECO:0007669"/>
    <property type="project" value="UniProtKB-SubCell"/>
</dbReference>
<dbReference type="GO" id="GO:0005929">
    <property type="term" value="C:cilium"/>
    <property type="evidence" value="ECO:0007669"/>
    <property type="project" value="UniProtKB-UniRule"/>
</dbReference>
<comment type="subcellular location">
    <subcellularLocation>
        <location evidence="1 12">Cytoplasm</location>
        <location evidence="1 12">Cytoskeleton</location>
        <location evidence="1 12">Cilium basal body</location>
    </subcellularLocation>
    <subcellularLocation>
        <location evidence="3 12">Cytoplasm</location>
        <location evidence="3 12">Cytoskeleton</location>
        <location evidence="3 12">Microtubule organizing center</location>
        <location evidence="3 12">Centrosome</location>
    </subcellularLocation>
    <subcellularLocation>
        <location evidence="12">Cytoplasm</location>
    </subcellularLocation>
    <subcellularLocation>
        <location evidence="2 12">Nucleus</location>
    </subcellularLocation>
    <subcellularLocation>
        <location evidence="12">Mitochondrion intermembrane space</location>
    </subcellularLocation>
</comment>
<dbReference type="GO" id="GO:0005758">
    <property type="term" value="C:mitochondrial intermembrane space"/>
    <property type="evidence" value="ECO:0007669"/>
    <property type="project" value="UniProtKB-SubCell"/>
</dbReference>
<dbReference type="RefSeq" id="XP_028264171.1">
    <property type="nucleotide sequence ID" value="XM_028408370.1"/>
</dbReference>
<evidence type="ECO:0000256" key="7">
    <source>
        <dbReference type="ARBA" id="ARBA00023069"/>
    </source>
</evidence>
<evidence type="ECO:0000313" key="14">
    <source>
        <dbReference type="Proteomes" id="UP000515145"/>
    </source>
</evidence>
<dbReference type="InParanoid" id="A0A6P7IHD3"/>
<evidence type="ECO:0000256" key="1">
    <source>
        <dbReference type="ARBA" id="ARBA00004120"/>
    </source>
</evidence>
<accession>A0A6P7IHD3</accession>
<dbReference type="InterPro" id="IPR023379">
    <property type="entry name" value="BART_dom"/>
</dbReference>
<evidence type="ECO:0000256" key="9">
    <source>
        <dbReference type="ARBA" id="ARBA00023212"/>
    </source>
</evidence>
<keyword evidence="6 12" id="KW-0963">Cytoplasm</keyword>
<dbReference type="FunCoup" id="A0A6P7IHD3">
    <property type="interactions" value="322"/>
</dbReference>
<feature type="domain" description="BART" evidence="13">
    <location>
        <begin position="38"/>
        <end position="147"/>
    </location>
</feature>
<dbReference type="Gene3D" id="1.20.1520.10">
    <property type="entry name" value="ADP-ribosylation factor-like 2-binding protein, domain"/>
    <property type="match status" value="1"/>
</dbReference>
<dbReference type="AlphaFoldDB" id="A0A6P7IHD3"/>
<sequence length="173" mass="20273">MALQERDVQSCPENFVEIVETDEDDFAISSYSPEVTAFDSVIDCISTIVIDSGFQQLQQSFMQKYYLEFEDSDENKLSYTLIFHEYVELLEKYLEEQLMEKIPGFNMDNFLDTLMQRKDEVPEDIVELLLSFTDFMAFKEMFLNFRAGQDLDLDLHLEQALKVTSLTPARQRP</sequence>
<evidence type="ECO:0000313" key="15">
    <source>
        <dbReference type="RefSeq" id="XP_028264171.1"/>
    </source>
</evidence>
<gene>
    <name evidence="15" type="primary">arl2bp</name>
</gene>
<keyword evidence="7 12" id="KW-0969">Cilium</keyword>
<name>A0A6P7IHD3_9TELE</name>
<keyword evidence="9 12" id="KW-0206">Cytoskeleton</keyword>
<keyword evidence="10 12" id="KW-0539">Nucleus</keyword>
<dbReference type="GO" id="GO:0005634">
    <property type="term" value="C:nucleus"/>
    <property type="evidence" value="ECO:0007669"/>
    <property type="project" value="UniProtKB-SubCell"/>
</dbReference>
<proteinExistence type="inferred from homology"/>
<protein>
    <recommendedName>
        <fullName evidence="5 12">ADP-ribosylation factor-like protein 2-binding protein</fullName>
        <shortName evidence="12">ARF-like 2-binding protein</shortName>
    </recommendedName>
</protein>
<dbReference type="OrthoDB" id="302784at2759"/>
<keyword evidence="8 12" id="KW-0496">Mitochondrion</keyword>
<evidence type="ECO:0000259" key="13">
    <source>
        <dbReference type="Pfam" id="PF11527"/>
    </source>
</evidence>
<comment type="similarity">
    <text evidence="4 12">Belongs to the ARL2BP family.</text>
</comment>
<evidence type="ECO:0000256" key="12">
    <source>
        <dbReference type="RuleBase" id="RU367099"/>
    </source>
</evidence>
<evidence type="ECO:0000256" key="6">
    <source>
        <dbReference type="ARBA" id="ARBA00022490"/>
    </source>
</evidence>